<dbReference type="InterPro" id="IPR032675">
    <property type="entry name" value="LRR_dom_sf"/>
</dbReference>
<feature type="region of interest" description="Disordered" evidence="2">
    <location>
        <begin position="1023"/>
        <end position="1095"/>
    </location>
</feature>
<feature type="region of interest" description="Disordered" evidence="2">
    <location>
        <begin position="788"/>
        <end position="814"/>
    </location>
</feature>
<feature type="compositionally biased region" description="Pro residues" evidence="2">
    <location>
        <begin position="959"/>
        <end position="975"/>
    </location>
</feature>
<evidence type="ECO:0000256" key="1">
    <source>
        <dbReference type="ARBA" id="ARBA00022737"/>
    </source>
</evidence>
<protein>
    <submittedName>
        <fullName evidence="3">RNI-like protein</fullName>
    </submittedName>
</protein>
<dbReference type="OrthoDB" id="8436363at2759"/>
<feature type="compositionally biased region" description="Basic and acidic residues" evidence="2">
    <location>
        <begin position="1023"/>
        <end position="1062"/>
    </location>
</feature>
<dbReference type="InParanoid" id="A0A4S2MQM7"/>
<feature type="compositionally biased region" description="Polar residues" evidence="2">
    <location>
        <begin position="49"/>
        <end position="60"/>
    </location>
</feature>
<feature type="region of interest" description="Disordered" evidence="2">
    <location>
        <begin position="956"/>
        <end position="986"/>
    </location>
</feature>
<dbReference type="AlphaFoldDB" id="A0A4S2MQM7"/>
<evidence type="ECO:0000313" key="4">
    <source>
        <dbReference type="Proteomes" id="UP000298138"/>
    </source>
</evidence>
<sequence>MSGLEGTGVAGLMNLSQYHQQSRDSRNTSPPPSSGHILTRRSSEGNVKLSLNGTTANGAISSLPPSTPPPTQAQHSISRRPSWLANISSKFSSSVHHESAPATPTTVNAATVNASALSSSSASHEKGGHQPGFLMSTLRRLSVSGSSAREALTRRNTIAHAPPSERIVLNRDKFRERCCIPELDGIKLRKVAFCVDVEVAPSQEDIEARKEARRKRREAREKEKERLKALEADEAVSEKPAGENIPAEKRDSEDNTAENKPGEEKSEGKEAAGINQGPESPAALSPPDTAPPPPATNPPKEKKSRRRIHARPTTDPLKIYSQCCQLRETHVVPHIKEQLLKAAGAAVLQELDLTGYKFNVADCVAFSDFLALVPIKQLVLEDCDLTDEMVRVILSALSAVKTPLPDGMEPARPANEKHHERGVVERLSFKNNGRIGVDGWQYISCFIHMSHSLRAIDLSKITLPRPPHGLLHSLTHSTTGGRQGHSGTVSPAGSGKERSSDPTSNTFAKALAERLVGYGLDELVMGHCCLTLEQLATIMDGVVKGGTKRLGLEGNAITDDGLAIIGRWIRGADGPGSCEGLDLSNNKIEDHIDILSASIKENSNIRALNLSNCNLTPSSLSSLLPALSQVTEFRWLDLSHNPLLFSIQPDALPLLRLFLPHLKSLRKLDLSNTSLTADHVIALCEVLPEAPALAYFAIADNHLIPSGQTDMDQEEGAALYAALIVAVEVSKTIVRVDIDEPGPAASSVVRNLSKRLLAYCLKNIEAGAAGWDFGESLGFALANSILSPTTPHPDMDDEVRKDDEERHNSALDDLDKDDLDYEYDDRGIWRDEETYVVGGTGVVKALGVCLGNKPPPAAGGVNQAVIDAATEPLARSTTASSFSGVAFDEVQSPEKAKEMSKALLARARKIKMKIQPALRKSYSGEEEEFHHRRLLFLDATLHRVIHRFEQEYPECREPSIPPLPLLAPSTSPSPSPSNFTPSFPPTLEEPLIEIARPLSRRPSEVSLHARSLQEEEARMLKMRGRVLEGNRGERSERNGQCEPRERREQSESRLSEYSQRHDDEEEDVSPSTTPPPPASPTPPPRSSSLPPGSQQ</sequence>
<gene>
    <name evidence="3" type="ORF">EX30DRAFT_231580</name>
</gene>
<dbReference type="PANTHER" id="PTHR24111">
    <property type="entry name" value="LEUCINE-RICH REPEAT-CONTAINING PROTEIN 34"/>
    <property type="match status" value="1"/>
</dbReference>
<feature type="region of interest" description="Disordered" evidence="2">
    <location>
        <begin position="217"/>
        <end position="312"/>
    </location>
</feature>
<dbReference type="STRING" id="341454.A0A4S2MQM7"/>
<feature type="compositionally biased region" description="Basic and acidic residues" evidence="2">
    <location>
        <begin position="798"/>
        <end position="810"/>
    </location>
</feature>
<evidence type="ECO:0000256" key="2">
    <source>
        <dbReference type="SAM" id="MobiDB-lite"/>
    </source>
</evidence>
<dbReference type="SMART" id="SM00368">
    <property type="entry name" value="LRR_RI"/>
    <property type="match status" value="4"/>
</dbReference>
<proteinExistence type="predicted"/>
<feature type="compositionally biased region" description="Pro residues" evidence="2">
    <location>
        <begin position="288"/>
        <end position="297"/>
    </location>
</feature>
<feature type="compositionally biased region" description="Polar residues" evidence="2">
    <location>
        <begin position="474"/>
        <end position="491"/>
    </location>
</feature>
<feature type="compositionally biased region" description="Pro residues" evidence="2">
    <location>
        <begin position="1072"/>
        <end position="1085"/>
    </location>
</feature>
<reference evidence="3 4" key="1">
    <citation type="submission" date="2019-04" db="EMBL/GenBank/DDBJ databases">
        <title>Comparative genomics and transcriptomics to analyze fruiting body development in filamentous ascomycetes.</title>
        <authorList>
            <consortium name="DOE Joint Genome Institute"/>
            <person name="Lutkenhaus R."/>
            <person name="Traeger S."/>
            <person name="Breuer J."/>
            <person name="Kuo A."/>
            <person name="Lipzen A."/>
            <person name="Pangilinan J."/>
            <person name="Dilworth D."/>
            <person name="Sandor L."/>
            <person name="Poggeler S."/>
            <person name="Barry K."/>
            <person name="Grigoriev I.V."/>
            <person name="Nowrousian M."/>
        </authorList>
    </citation>
    <scope>NUCLEOTIDE SEQUENCE [LARGE SCALE GENOMIC DNA]</scope>
    <source>
        <strain evidence="3 4">CBS 389.68</strain>
    </source>
</reference>
<dbReference type="Gene3D" id="3.80.10.10">
    <property type="entry name" value="Ribonuclease Inhibitor"/>
    <property type="match status" value="3"/>
</dbReference>
<organism evidence="3 4">
    <name type="scientific">Ascodesmis nigricans</name>
    <dbReference type="NCBI Taxonomy" id="341454"/>
    <lineage>
        <taxon>Eukaryota</taxon>
        <taxon>Fungi</taxon>
        <taxon>Dikarya</taxon>
        <taxon>Ascomycota</taxon>
        <taxon>Pezizomycotina</taxon>
        <taxon>Pezizomycetes</taxon>
        <taxon>Pezizales</taxon>
        <taxon>Ascodesmidaceae</taxon>
        <taxon>Ascodesmis</taxon>
    </lineage>
</organism>
<accession>A0A4S2MQM7</accession>
<evidence type="ECO:0000313" key="3">
    <source>
        <dbReference type="EMBL" id="TGZ76647.1"/>
    </source>
</evidence>
<dbReference type="EMBL" id="ML220170">
    <property type="protein sequence ID" value="TGZ76647.1"/>
    <property type="molecule type" value="Genomic_DNA"/>
</dbReference>
<keyword evidence="4" id="KW-1185">Reference proteome</keyword>
<dbReference type="InterPro" id="IPR052201">
    <property type="entry name" value="LRR-containing_regulator"/>
</dbReference>
<keyword evidence="1" id="KW-0677">Repeat</keyword>
<feature type="compositionally biased region" description="Basic and acidic residues" evidence="2">
    <location>
        <begin position="260"/>
        <end position="270"/>
    </location>
</feature>
<name>A0A4S2MQM7_9PEZI</name>
<feature type="region of interest" description="Disordered" evidence="2">
    <location>
        <begin position="470"/>
        <end position="504"/>
    </location>
</feature>
<dbReference type="Proteomes" id="UP000298138">
    <property type="component" value="Unassembled WGS sequence"/>
</dbReference>
<feature type="compositionally biased region" description="Basic and acidic residues" evidence="2">
    <location>
        <begin position="218"/>
        <end position="253"/>
    </location>
</feature>
<feature type="compositionally biased region" description="Low complexity" evidence="2">
    <location>
        <begin position="1086"/>
        <end position="1095"/>
    </location>
</feature>
<feature type="region of interest" description="Disordered" evidence="2">
    <location>
        <begin position="18"/>
        <end position="79"/>
    </location>
</feature>
<dbReference type="PANTHER" id="PTHR24111:SF0">
    <property type="entry name" value="LEUCINE-RICH REPEAT-CONTAINING PROTEIN"/>
    <property type="match status" value="1"/>
</dbReference>
<dbReference type="SUPFAM" id="SSF52047">
    <property type="entry name" value="RNI-like"/>
    <property type="match status" value="1"/>
</dbReference>